<name>A0A7G5EJ76_9BURK</name>
<dbReference type="InterPro" id="IPR049249">
    <property type="entry name" value="DUF6882"/>
</dbReference>
<dbReference type="AlphaFoldDB" id="A0A7G5EJ76"/>
<accession>A0A7G5EJ76</accession>
<dbReference type="Proteomes" id="UP000515240">
    <property type="component" value="Chromosome"/>
</dbReference>
<evidence type="ECO:0000313" key="1">
    <source>
        <dbReference type="EMBL" id="QMV74051.1"/>
    </source>
</evidence>
<dbReference type="KEGG" id="cpis:HS961_15055"/>
<reference evidence="1 2" key="1">
    <citation type="journal article" date="2020" name="G3 (Bethesda)">
        <title>CeMbio - The Caenorhabditis elegans Microbiome Resource.</title>
        <authorList>
            <person name="Dirksen P."/>
            <person name="Assie A."/>
            <person name="Zimmermann J."/>
            <person name="Zhang F."/>
            <person name="Tietje A.M."/>
            <person name="Marsh S.A."/>
            <person name="Felix M.A."/>
            <person name="Shapira M."/>
            <person name="Kaleta C."/>
            <person name="Schulenburg H."/>
            <person name="Samuel B."/>
        </authorList>
    </citation>
    <scope>NUCLEOTIDE SEQUENCE [LARGE SCALE GENOMIC DNA]</scope>
    <source>
        <strain evidence="1 2">BIGb0172</strain>
    </source>
</reference>
<evidence type="ECO:0000313" key="2">
    <source>
        <dbReference type="Proteomes" id="UP000515240"/>
    </source>
</evidence>
<protein>
    <submittedName>
        <fullName evidence="1">Uncharacterized protein</fullName>
    </submittedName>
</protein>
<dbReference type="EMBL" id="CP058554">
    <property type="protein sequence ID" value="QMV74051.1"/>
    <property type="molecule type" value="Genomic_DNA"/>
</dbReference>
<keyword evidence="2" id="KW-1185">Reference proteome</keyword>
<organism evidence="1 2">
    <name type="scientific">Comamonas piscis</name>
    <dbReference type="NCBI Taxonomy" id="1562974"/>
    <lineage>
        <taxon>Bacteria</taxon>
        <taxon>Pseudomonadati</taxon>
        <taxon>Pseudomonadota</taxon>
        <taxon>Betaproteobacteria</taxon>
        <taxon>Burkholderiales</taxon>
        <taxon>Comamonadaceae</taxon>
        <taxon>Comamonas</taxon>
    </lineage>
</organism>
<dbReference type="Pfam" id="PF21813">
    <property type="entry name" value="DUF6882"/>
    <property type="match status" value="1"/>
</dbReference>
<proteinExistence type="predicted"/>
<gene>
    <name evidence="1" type="ORF">HS961_15055</name>
</gene>
<sequence>MNDTTTSPEGGETDWAAWSREAVETMMARNTEWPRQFGLQAAPQYHWDLETASLVLQAPLHEVQGTVCLVGTSSESDGSFVWSWANADIPAQHGQALELVHDFGREHQLALLTTARIPGGRPEATECLCIAARLQRAIGTFVDQQGDITLYFSILHLQVAPAPDQALQ</sequence>
<dbReference type="RefSeq" id="WP_182323328.1">
    <property type="nucleotide sequence ID" value="NZ_CP058554.1"/>
</dbReference>